<comment type="similarity">
    <text evidence="2">Belongs to the KRTCAP2 family.</text>
</comment>
<dbReference type="InterPro" id="IPR018614">
    <property type="entry name" value="KRTCAP2"/>
</dbReference>
<dbReference type="EMBL" id="JAATJU010020959">
    <property type="protein sequence ID" value="KAH0515208.1"/>
    <property type="molecule type" value="Genomic_DNA"/>
</dbReference>
<evidence type="ECO:0000256" key="7">
    <source>
        <dbReference type="ARBA" id="ARBA00049813"/>
    </source>
</evidence>
<keyword evidence="6 10" id="KW-0472">Membrane</keyword>
<organism evidence="11 12">
    <name type="scientific">Microtus ochrogaster</name>
    <name type="common">Prairie vole</name>
    <dbReference type="NCBI Taxonomy" id="79684"/>
    <lineage>
        <taxon>Eukaryota</taxon>
        <taxon>Metazoa</taxon>
        <taxon>Chordata</taxon>
        <taxon>Craniata</taxon>
        <taxon>Vertebrata</taxon>
        <taxon>Euteleostomi</taxon>
        <taxon>Mammalia</taxon>
        <taxon>Eutheria</taxon>
        <taxon>Euarchontoglires</taxon>
        <taxon>Glires</taxon>
        <taxon>Rodentia</taxon>
        <taxon>Myomorpha</taxon>
        <taxon>Muroidea</taxon>
        <taxon>Cricetidae</taxon>
        <taxon>Arvicolinae</taxon>
        <taxon>Microtus</taxon>
    </lineage>
</organism>
<comment type="caution">
    <text evidence="11">The sequence shown here is derived from an EMBL/GenBank/DDBJ whole genome shotgun (WGS) entry which is preliminary data.</text>
</comment>
<dbReference type="AlphaFoldDB" id="A0A8J6GSY9"/>
<comment type="function">
    <text evidence="8">Subunit of STT3A-containing oligosaccharyl transferase (OST-A) complex that catalyzes the initial transfer of a defined glycan (Glc(3)Man(9)GlcNAc(2) in eukaryotes) from the lipid carrier dolichol-pyrophosphate to an asparagine residue within an Asn-X-Ser/Thr consensus motif in nascent polypeptide chains, the first step in protein N-glycosylation. N-glycosylation occurs cotranslationally and the complex associates with the Sec61 complex at the channel-forming translocon complex that mediates protein translocation across the endoplasmic reticulum (ER). Within the OST-A complex, acts as an adapter that anchors the OST-A complex to the Sec61 complex. May be involved in N-glycosylation of APP (amyloid-beta precursor protein). Can modulate gamma-secretase cleavage of APP by enhancing endoprotelysis of PSEN1.</text>
</comment>
<dbReference type="PANTHER" id="PTHR32001:SF1">
    <property type="entry name" value="KERATINOCYTE-ASSOCIATED PROTEIN 2"/>
    <property type="match status" value="1"/>
</dbReference>
<evidence type="ECO:0000256" key="3">
    <source>
        <dbReference type="ARBA" id="ARBA00020175"/>
    </source>
</evidence>
<comment type="subcellular location">
    <subcellularLocation>
        <location evidence="1">Membrane</location>
        <topology evidence="1">Multi-pass membrane protein</topology>
    </subcellularLocation>
</comment>
<proteinExistence type="inferred from homology"/>
<dbReference type="PANTHER" id="PTHR32001">
    <property type="entry name" value="KERATINOCYTE-ASSOCIATED PROTEIN 2"/>
    <property type="match status" value="1"/>
</dbReference>
<gene>
    <name evidence="11" type="ORF">LTLLF_131520</name>
</gene>
<dbReference type="GO" id="GO:0016020">
    <property type="term" value="C:membrane"/>
    <property type="evidence" value="ECO:0007669"/>
    <property type="project" value="UniProtKB-SubCell"/>
</dbReference>
<evidence type="ECO:0000313" key="11">
    <source>
        <dbReference type="EMBL" id="KAH0515208.1"/>
    </source>
</evidence>
<evidence type="ECO:0000313" key="12">
    <source>
        <dbReference type="Proteomes" id="UP000710432"/>
    </source>
</evidence>
<keyword evidence="4 10" id="KW-0812">Transmembrane</keyword>
<evidence type="ECO:0000256" key="8">
    <source>
        <dbReference type="ARBA" id="ARBA00053818"/>
    </source>
</evidence>
<evidence type="ECO:0000256" key="1">
    <source>
        <dbReference type="ARBA" id="ARBA00004141"/>
    </source>
</evidence>
<evidence type="ECO:0000256" key="9">
    <source>
        <dbReference type="ARBA" id="ARBA00063768"/>
    </source>
</evidence>
<feature type="transmembrane region" description="Helical" evidence="10">
    <location>
        <begin position="60"/>
        <end position="80"/>
    </location>
</feature>
<accession>A0A8J6GSY9</accession>
<evidence type="ECO:0000256" key="2">
    <source>
        <dbReference type="ARBA" id="ARBA00007279"/>
    </source>
</evidence>
<feature type="transmembrane region" description="Helical" evidence="10">
    <location>
        <begin position="100"/>
        <end position="133"/>
    </location>
</feature>
<dbReference type="Proteomes" id="UP000710432">
    <property type="component" value="Unassembled WGS sequence"/>
</dbReference>
<evidence type="ECO:0000256" key="4">
    <source>
        <dbReference type="ARBA" id="ARBA00022692"/>
    </source>
</evidence>
<evidence type="ECO:0000256" key="10">
    <source>
        <dbReference type="SAM" id="Phobius"/>
    </source>
</evidence>
<protein>
    <recommendedName>
        <fullName evidence="3">Dolichyl-diphosphooligosaccharide--protein glycosyltransferase subunit KCP2</fullName>
    </recommendedName>
    <alternativeName>
        <fullName evidence="7">Keratinocyte-associated protein 2</fullName>
    </alternativeName>
</protein>
<name>A0A8J6GSY9_MICOH</name>
<sequence length="161" mass="17247">MAQLCPPAPSGPTGLLLRTRGLMQEPVVGTGTSLALSSLLSLLLFAGMQIYSRQLASTEWLTIQGGLLGSGLFVFSLTAFNNLENLVFGKGFQAKIFPEILLCLLLALFASGLIHRVCVTTCFIFSMVGLYYINKISSTLYQATAPVLTPAKVTGKGKKRN</sequence>
<evidence type="ECO:0000256" key="6">
    <source>
        <dbReference type="ARBA" id="ARBA00023136"/>
    </source>
</evidence>
<feature type="transmembrane region" description="Helical" evidence="10">
    <location>
        <begin position="27"/>
        <end position="48"/>
    </location>
</feature>
<comment type="subunit">
    <text evidence="9">Component of STT3A-containing oligosaccharyl transferase (OST-A) complex. STT3A-containing complex assembly occurs through the formation of 3 subcomplexes. Subcomplex 1 contains RPN1 and TMEM258, subcomplex 2 contains the STT3A-specific subunits STT3A, DC2/OSTC, and KCP2 as well as the core subunit OST4, and subcomplex 3 contains RPN2, DAD1, and OST48. The OST-A complex can form stable complexes with the Sec61 complex or with both the Sec61 and TRAP complexes. Interacts with PSEN1 and NCSTN; indicative for an association with the gamma-secretase complex.</text>
</comment>
<evidence type="ECO:0000256" key="5">
    <source>
        <dbReference type="ARBA" id="ARBA00022989"/>
    </source>
</evidence>
<dbReference type="Pfam" id="PF09775">
    <property type="entry name" value="Keratin_assoc"/>
    <property type="match status" value="1"/>
</dbReference>
<keyword evidence="5 10" id="KW-1133">Transmembrane helix</keyword>
<reference evidence="11" key="1">
    <citation type="submission" date="2020-03" db="EMBL/GenBank/DDBJ databases">
        <title>Studies in the Genomics of Life Span.</title>
        <authorList>
            <person name="Glass D."/>
        </authorList>
    </citation>
    <scope>NUCLEOTIDE SEQUENCE</scope>
    <source>
        <strain evidence="11">LTLLF</strain>
        <tissue evidence="11">Muscle</tissue>
    </source>
</reference>